<evidence type="ECO:0000256" key="1">
    <source>
        <dbReference type="ARBA" id="ARBA00012417"/>
    </source>
</evidence>
<dbReference type="AlphaFoldDB" id="A0A2P1P9B4"/>
<name>A0A2P1P9B4_9RICK</name>
<dbReference type="NCBIfam" id="TIGR00594">
    <property type="entry name" value="polc"/>
    <property type="match status" value="1"/>
</dbReference>
<dbReference type="InterPro" id="IPR004805">
    <property type="entry name" value="DnaE2/DnaE/PolC"/>
</dbReference>
<dbReference type="GO" id="GO:0008408">
    <property type="term" value="F:3'-5' exonuclease activity"/>
    <property type="evidence" value="ECO:0007669"/>
    <property type="project" value="InterPro"/>
</dbReference>
<dbReference type="InterPro" id="IPR040982">
    <property type="entry name" value="DNA_pol3_finger"/>
</dbReference>
<dbReference type="EC" id="2.7.7.7" evidence="1"/>
<gene>
    <name evidence="9" type="ORF">phytr_9280</name>
</gene>
<dbReference type="SUPFAM" id="SSF89550">
    <property type="entry name" value="PHP domain-like"/>
    <property type="match status" value="1"/>
</dbReference>
<evidence type="ECO:0000256" key="7">
    <source>
        <dbReference type="ARBA" id="ARBA00049244"/>
    </source>
</evidence>
<accession>A0A2P1P9B4</accession>
<keyword evidence="5" id="KW-0235">DNA replication</keyword>
<dbReference type="PANTHER" id="PTHR32294">
    <property type="entry name" value="DNA POLYMERASE III SUBUNIT ALPHA"/>
    <property type="match status" value="1"/>
</dbReference>
<dbReference type="InterPro" id="IPR004013">
    <property type="entry name" value="PHP_dom"/>
</dbReference>
<reference evidence="9 10" key="1">
    <citation type="submission" date="2018-03" db="EMBL/GenBank/DDBJ databases">
        <title>A gene transfer event suggests a long-term partnership between eustigmatophyte algae and a novel lineage of endosymbiotic bacteria.</title>
        <authorList>
            <person name="Yurchenko T."/>
            <person name="Sevcikova T."/>
            <person name="Pribyl P."/>
            <person name="El Karkouri K."/>
            <person name="Klimes V."/>
            <person name="Amaral R."/>
            <person name="Zbrankova V."/>
            <person name="Kim E."/>
            <person name="Raoult D."/>
            <person name="Santos L.M.A."/>
            <person name="Elias M."/>
        </authorList>
    </citation>
    <scope>NUCLEOTIDE SEQUENCE [LARGE SCALE GENOMIC DNA]</scope>
    <source>
        <strain evidence="9">CCALA 838</strain>
    </source>
</reference>
<evidence type="ECO:0000313" key="9">
    <source>
        <dbReference type="EMBL" id="AVP87856.1"/>
    </source>
</evidence>
<evidence type="ECO:0000256" key="3">
    <source>
        <dbReference type="ARBA" id="ARBA00022679"/>
    </source>
</evidence>
<dbReference type="PANTHER" id="PTHR32294:SF0">
    <property type="entry name" value="DNA POLYMERASE III SUBUNIT ALPHA"/>
    <property type="match status" value="1"/>
</dbReference>
<dbReference type="Gene3D" id="1.10.150.870">
    <property type="match status" value="1"/>
</dbReference>
<dbReference type="Pfam" id="PF02811">
    <property type="entry name" value="PHP"/>
    <property type="match status" value="1"/>
</dbReference>
<evidence type="ECO:0000259" key="8">
    <source>
        <dbReference type="SMART" id="SM00481"/>
    </source>
</evidence>
<dbReference type="InterPro" id="IPR041931">
    <property type="entry name" value="DNA_pol3_alpha_thumb_dom"/>
</dbReference>
<dbReference type="InterPro" id="IPR029460">
    <property type="entry name" value="DNAPol_HHH"/>
</dbReference>
<dbReference type="Pfam" id="PF17657">
    <property type="entry name" value="DNA_pol3_finger"/>
    <property type="match status" value="1"/>
</dbReference>
<keyword evidence="4" id="KW-0548">Nucleotidyltransferase</keyword>
<dbReference type="Gene3D" id="3.20.20.140">
    <property type="entry name" value="Metal-dependent hydrolases"/>
    <property type="match status" value="1"/>
</dbReference>
<dbReference type="InterPro" id="IPR011708">
    <property type="entry name" value="DNA_pol3_alpha_NTPase_dom"/>
</dbReference>
<sequence length="1148" mass="130060">MQKFMNYKIQSKMQNYVHLKVQSSYSLLESAIKINKIIDLALKFNMPAVGLTDRNNLFGALEFSMAAMKKGLQPIQGIILDLAYHKSEFAEVIILAKNQKGLSNLLKLASYPYIKNDRKKKLHITLDDLKECREGIIAISSYKKGLVTKHLGSNFDFAKQFAGELKDIFGDNFYFEVTRDGWDKTCEVSYFGLAEKLEIPVVATNDVLFADSTLHNVHDILLCIEQGTKQYDHLRITSNREHYFKSPQQMFELFEDAPSTIDNAWLIAQRCSSCFMPRDMHLPNFATNEDEALKEQAYKGLERRLKLLDKLSGPREQYFKQLDYELSVICQMKFAGYFLIVSDFISWSKSQGIAVGPGRGSGAGSIVAWSLQITDLDPLRFGLIFERFLNPERVSMPDFDIDFCQARRDEVIDYVIHKYSKERVAHIITFGSMQAKGVIKDVARVVDVPYKYADYLTELVPFNAVNPVTLSQAIKEVGELKRLYQGEGFYNPEALGLPQDPEEREDFNKLIQEVLNTALELEGVHRHVSTHAAGMVISGHDIIEAVPLYMDKASKLYIVQYSMKYAEAAGLIKFDFLGLQTLTLISNCLKLLKEKGVEIDIGNIALDHPKVYEMLSRGHTVGVFQFESVGMRDSIKRLKPDCIDDLMALSALYRPGPMDNIPTYIACKHGEQEPYYPHEKLKTVLKDTYGVIIYQEQVLEVAKVLAGYSLGRADLLRRAMGKKIRAEMDAQQEMFAQGCLANGISKEKATEIFALVEKFAGYGFNKAHAAAYGVISYQTAYLKALYPTYFFTAALNLDIQDHDKILIFVDEAKKNGIKITPLDVNVSTGYFVMDGEDTILFAFGAIKGVTPSFGDEVFREREKGGNFTSVVNFVERMNLTNKKSLESLIKAGCFDSLHDNRKQLVESIERLMAHSASHHQNKSTNQLNLFGGPIATEILTKISKDYNFLERSVQEFSVLGSFMRFHPVKFYAQHIICANLVNSKELQFVKNGQSRIKIAAAVQKKDTRSSARGRFINLVLSDLHGLIEVSIFNEEVIKEYGEALQVAYSGVFECEVQKSEHSIRATLVSVEKMDDLMKGNFYNLTLRLKNDQLQECLSFLEAKKSKSKHNAKIEVIINYNTNFLATLVLPQIFYLESADKMHLDKYAK</sequence>
<dbReference type="CDD" id="cd04485">
    <property type="entry name" value="DnaE_OBF"/>
    <property type="match status" value="1"/>
</dbReference>
<evidence type="ECO:0000256" key="2">
    <source>
        <dbReference type="ARBA" id="ARBA00019114"/>
    </source>
</evidence>
<dbReference type="Pfam" id="PF07733">
    <property type="entry name" value="DNA_pol3_alpha"/>
    <property type="match status" value="1"/>
</dbReference>
<dbReference type="EMBL" id="CP027845">
    <property type="protein sequence ID" value="AVP87856.1"/>
    <property type="molecule type" value="Genomic_DNA"/>
</dbReference>
<evidence type="ECO:0000256" key="4">
    <source>
        <dbReference type="ARBA" id="ARBA00022695"/>
    </source>
</evidence>
<dbReference type="NCBIfam" id="NF004226">
    <property type="entry name" value="PRK05673.1"/>
    <property type="match status" value="1"/>
</dbReference>
<proteinExistence type="predicted"/>
<dbReference type="Gene3D" id="1.10.10.1600">
    <property type="entry name" value="Bacterial DNA polymerase III alpha subunit, thumb domain"/>
    <property type="match status" value="1"/>
</dbReference>
<dbReference type="GO" id="GO:0006260">
    <property type="term" value="P:DNA replication"/>
    <property type="evidence" value="ECO:0007669"/>
    <property type="project" value="UniProtKB-KW"/>
</dbReference>
<dbReference type="Proteomes" id="UP000241762">
    <property type="component" value="Chromosome"/>
</dbReference>
<feature type="domain" description="Polymerase/histidinol phosphatase N-terminal" evidence="8">
    <location>
        <begin position="17"/>
        <end position="84"/>
    </location>
</feature>
<keyword evidence="10" id="KW-1185">Reference proteome</keyword>
<comment type="catalytic activity">
    <reaction evidence="7">
        <text>DNA(n) + a 2'-deoxyribonucleoside 5'-triphosphate = DNA(n+1) + diphosphate</text>
        <dbReference type="Rhea" id="RHEA:22508"/>
        <dbReference type="Rhea" id="RHEA-COMP:17339"/>
        <dbReference type="Rhea" id="RHEA-COMP:17340"/>
        <dbReference type="ChEBI" id="CHEBI:33019"/>
        <dbReference type="ChEBI" id="CHEBI:61560"/>
        <dbReference type="ChEBI" id="CHEBI:173112"/>
        <dbReference type="EC" id="2.7.7.7"/>
    </reaction>
</comment>
<dbReference type="KEGG" id="ptc:phytr_9280"/>
<evidence type="ECO:0000256" key="5">
    <source>
        <dbReference type="ARBA" id="ARBA00022705"/>
    </source>
</evidence>
<evidence type="ECO:0000256" key="6">
    <source>
        <dbReference type="ARBA" id="ARBA00022932"/>
    </source>
</evidence>
<keyword evidence="6" id="KW-0239">DNA-directed DNA polymerase</keyword>
<keyword evidence="3" id="KW-0808">Transferase</keyword>
<dbReference type="Pfam" id="PF14579">
    <property type="entry name" value="HHH_6"/>
    <property type="match status" value="1"/>
</dbReference>
<dbReference type="InterPro" id="IPR003141">
    <property type="entry name" value="Pol/His_phosphatase_N"/>
</dbReference>
<dbReference type="GO" id="GO:0003887">
    <property type="term" value="F:DNA-directed DNA polymerase activity"/>
    <property type="evidence" value="ECO:0007669"/>
    <property type="project" value="UniProtKB-KW"/>
</dbReference>
<protein>
    <recommendedName>
        <fullName evidence="2">DNA polymerase III subunit alpha</fullName>
        <ecNumber evidence="1">2.7.7.7</ecNumber>
    </recommendedName>
</protein>
<evidence type="ECO:0000313" key="10">
    <source>
        <dbReference type="Proteomes" id="UP000241762"/>
    </source>
</evidence>
<organism evidence="9 10">
    <name type="scientific">Candidatus Phycorickettsia trachydisci</name>
    <dbReference type="NCBI Taxonomy" id="2115978"/>
    <lineage>
        <taxon>Bacteria</taxon>
        <taxon>Pseudomonadati</taxon>
        <taxon>Pseudomonadota</taxon>
        <taxon>Alphaproteobacteria</taxon>
        <taxon>Rickettsiales</taxon>
        <taxon>Rickettsiaceae</taxon>
        <taxon>Candidatus Phycorickettsia</taxon>
    </lineage>
</organism>
<dbReference type="SMART" id="SM00481">
    <property type="entry name" value="POLIIIAc"/>
    <property type="match status" value="1"/>
</dbReference>
<dbReference type="InterPro" id="IPR016195">
    <property type="entry name" value="Pol/histidinol_Pase-like"/>
</dbReference>